<dbReference type="InterPro" id="IPR011990">
    <property type="entry name" value="TPR-like_helical_dom_sf"/>
</dbReference>
<accession>A0A243WJU1</accession>
<proteinExistence type="inferred from homology"/>
<feature type="domain" description="SusD-like N-terminal" evidence="7">
    <location>
        <begin position="25"/>
        <end position="230"/>
    </location>
</feature>
<dbReference type="InterPro" id="IPR012944">
    <property type="entry name" value="SusD_RagB_dom"/>
</dbReference>
<dbReference type="InterPro" id="IPR033985">
    <property type="entry name" value="SusD-like_N"/>
</dbReference>
<dbReference type="RefSeq" id="WP_086593102.1">
    <property type="nucleotide sequence ID" value="NZ_MTSE01000002.1"/>
</dbReference>
<keyword evidence="3" id="KW-0732">Signal</keyword>
<evidence type="ECO:0000256" key="3">
    <source>
        <dbReference type="ARBA" id="ARBA00022729"/>
    </source>
</evidence>
<keyword evidence="9" id="KW-1185">Reference proteome</keyword>
<evidence type="ECO:0000256" key="1">
    <source>
        <dbReference type="ARBA" id="ARBA00004442"/>
    </source>
</evidence>
<evidence type="ECO:0000259" key="7">
    <source>
        <dbReference type="Pfam" id="PF14322"/>
    </source>
</evidence>
<dbReference type="SUPFAM" id="SSF48452">
    <property type="entry name" value="TPR-like"/>
    <property type="match status" value="1"/>
</dbReference>
<dbReference type="AlphaFoldDB" id="A0A243WJU1"/>
<organism evidence="8 9">
    <name type="scientific">Hymenobacter crusticola</name>
    <dbReference type="NCBI Taxonomy" id="1770526"/>
    <lineage>
        <taxon>Bacteria</taxon>
        <taxon>Pseudomonadati</taxon>
        <taxon>Bacteroidota</taxon>
        <taxon>Cytophagia</taxon>
        <taxon>Cytophagales</taxon>
        <taxon>Hymenobacteraceae</taxon>
        <taxon>Hymenobacter</taxon>
    </lineage>
</organism>
<evidence type="ECO:0000256" key="5">
    <source>
        <dbReference type="ARBA" id="ARBA00023237"/>
    </source>
</evidence>
<comment type="similarity">
    <text evidence="2">Belongs to the SusD family.</text>
</comment>
<keyword evidence="4" id="KW-0472">Membrane</keyword>
<sequence>MKKITHFIAAAALLTSTLTGCDKKLDVEPLNNAPTEKALLTSADVEAALIGTYDALQSRRLYAGQIQFMSELLADAGELSFVGTYAQPGEAFRKSLLVNNAFVANTWTESYRLINTANSVLANISKVETAKRDRVEGEAKFLRAITYFELVRLYARDWNDGNPQANLGVPLVLTPTETIDASAQVSRNTVAEVYTQVIQDLTDAEAKIPTSNGVFATKYSASGFLARIYLQQSRYADAAAAASRTIASGKVLVAYADEFTTTTNTTEDIFAVQITAQDALNELTTYFSTLGRSDVEIQPQHLALYEAGDARRAFFKTSGGVVYTRKFDQPYGNVKVMRLAEMYLTRAEANFRSGTTTGATPLADINQIRSRAGLAPLTTLTLANILKERHLELAFEGFRLGDIKRNKENVGTISYNSTRLVYPIPQRELDTNRSLKQNEGYN</sequence>
<comment type="caution">
    <text evidence="8">The sequence shown here is derived from an EMBL/GenBank/DDBJ whole genome shotgun (WGS) entry which is preliminary data.</text>
</comment>
<dbReference type="OrthoDB" id="9792139at2"/>
<dbReference type="Proteomes" id="UP000194873">
    <property type="component" value="Unassembled WGS sequence"/>
</dbReference>
<protein>
    <recommendedName>
        <fullName evidence="10">RagB/SusD family nutrient uptake outer membrane protein</fullName>
    </recommendedName>
</protein>
<dbReference type="GO" id="GO:0009279">
    <property type="term" value="C:cell outer membrane"/>
    <property type="evidence" value="ECO:0007669"/>
    <property type="project" value="UniProtKB-SubCell"/>
</dbReference>
<dbReference type="EMBL" id="MTSE01000002">
    <property type="protein sequence ID" value="OUJ75560.1"/>
    <property type="molecule type" value="Genomic_DNA"/>
</dbReference>
<dbReference type="Pfam" id="PF14322">
    <property type="entry name" value="SusD-like_3"/>
    <property type="match status" value="1"/>
</dbReference>
<evidence type="ECO:0000256" key="4">
    <source>
        <dbReference type="ARBA" id="ARBA00023136"/>
    </source>
</evidence>
<evidence type="ECO:0000313" key="8">
    <source>
        <dbReference type="EMBL" id="OUJ75560.1"/>
    </source>
</evidence>
<name>A0A243WJU1_9BACT</name>
<dbReference type="PROSITE" id="PS51257">
    <property type="entry name" value="PROKAR_LIPOPROTEIN"/>
    <property type="match status" value="1"/>
</dbReference>
<comment type="subcellular location">
    <subcellularLocation>
        <location evidence="1">Cell outer membrane</location>
    </subcellularLocation>
</comment>
<evidence type="ECO:0000259" key="6">
    <source>
        <dbReference type="Pfam" id="PF07980"/>
    </source>
</evidence>
<feature type="domain" description="RagB/SusD" evidence="6">
    <location>
        <begin position="333"/>
        <end position="418"/>
    </location>
</feature>
<gene>
    <name evidence="8" type="ORF">BXP70_06005</name>
</gene>
<dbReference type="Pfam" id="PF07980">
    <property type="entry name" value="SusD_RagB"/>
    <property type="match status" value="1"/>
</dbReference>
<evidence type="ECO:0000313" key="9">
    <source>
        <dbReference type="Proteomes" id="UP000194873"/>
    </source>
</evidence>
<evidence type="ECO:0000256" key="2">
    <source>
        <dbReference type="ARBA" id="ARBA00006275"/>
    </source>
</evidence>
<dbReference type="CDD" id="cd08977">
    <property type="entry name" value="SusD"/>
    <property type="match status" value="1"/>
</dbReference>
<dbReference type="Gene3D" id="1.25.40.390">
    <property type="match status" value="1"/>
</dbReference>
<keyword evidence="5" id="KW-0998">Cell outer membrane</keyword>
<evidence type="ECO:0008006" key="10">
    <source>
        <dbReference type="Google" id="ProtNLM"/>
    </source>
</evidence>
<reference evidence="8 9" key="1">
    <citation type="submission" date="2017-01" db="EMBL/GenBank/DDBJ databases">
        <title>A new Hymenobacter.</title>
        <authorList>
            <person name="Liang Y."/>
            <person name="Feng F."/>
        </authorList>
    </citation>
    <scope>NUCLEOTIDE SEQUENCE [LARGE SCALE GENOMIC DNA]</scope>
    <source>
        <strain evidence="8">MIMBbqt21</strain>
    </source>
</reference>